<keyword evidence="3" id="KW-1133">Transmembrane helix</keyword>
<feature type="chain" id="PRO_5009119205" evidence="4">
    <location>
        <begin position="26"/>
        <end position="528"/>
    </location>
</feature>
<dbReference type="PANTHER" id="PTHR35038">
    <property type="entry name" value="DISSIMILATORY SULFITE REDUCTASE SIRA"/>
    <property type="match status" value="1"/>
</dbReference>
<evidence type="ECO:0000259" key="5">
    <source>
        <dbReference type="Pfam" id="PF13435"/>
    </source>
</evidence>
<organism evidence="6 7">
    <name type="scientific">Candidatus Thiodiazotropha endoloripes</name>
    <dbReference type="NCBI Taxonomy" id="1818881"/>
    <lineage>
        <taxon>Bacteria</taxon>
        <taxon>Pseudomonadati</taxon>
        <taxon>Pseudomonadota</taxon>
        <taxon>Gammaproteobacteria</taxon>
        <taxon>Chromatiales</taxon>
        <taxon>Sedimenticolaceae</taxon>
        <taxon>Candidatus Thiodiazotropha</taxon>
    </lineage>
</organism>
<dbReference type="NCBIfam" id="TIGR04315">
    <property type="entry name" value="octaheme_Shew"/>
    <property type="match status" value="1"/>
</dbReference>
<dbReference type="GO" id="GO:0016491">
    <property type="term" value="F:oxidoreductase activity"/>
    <property type="evidence" value="ECO:0007669"/>
    <property type="project" value="TreeGrafter"/>
</dbReference>
<dbReference type="Gene3D" id="1.10.1130.10">
    <property type="entry name" value="Flavocytochrome C3, Chain A"/>
    <property type="match status" value="1"/>
</dbReference>
<keyword evidence="1 4" id="KW-0732">Signal</keyword>
<evidence type="ECO:0000256" key="4">
    <source>
        <dbReference type="SAM" id="SignalP"/>
    </source>
</evidence>
<gene>
    <name evidence="6" type="ORF">A3196_15360</name>
</gene>
<dbReference type="SUPFAM" id="SSF48695">
    <property type="entry name" value="Multiheme cytochromes"/>
    <property type="match status" value="1"/>
</dbReference>
<dbReference type="Proteomes" id="UP000094849">
    <property type="component" value="Unassembled WGS sequence"/>
</dbReference>
<dbReference type="AlphaFoldDB" id="A0A1E2UU03"/>
<dbReference type="InterPro" id="IPR023155">
    <property type="entry name" value="Cyt_c-552/4"/>
</dbReference>
<feature type="region of interest" description="Disordered" evidence="2">
    <location>
        <begin position="143"/>
        <end position="165"/>
    </location>
</feature>
<dbReference type="InterPro" id="IPR024673">
    <property type="entry name" value="Octahem_Cyt_c"/>
</dbReference>
<comment type="caution">
    <text evidence="6">The sequence shown here is derived from an EMBL/GenBank/DDBJ whole genome shotgun (WGS) entry which is preliminary data.</text>
</comment>
<protein>
    <submittedName>
        <fullName evidence="6">Cytochrome C</fullName>
    </submittedName>
</protein>
<evidence type="ECO:0000256" key="1">
    <source>
        <dbReference type="ARBA" id="ARBA00022729"/>
    </source>
</evidence>
<evidence type="ECO:0000256" key="2">
    <source>
        <dbReference type="SAM" id="MobiDB-lite"/>
    </source>
</evidence>
<sequence>MKSSQSCLNRLLCAVLVLCVSPIWAADTNSTADHSKFEQLQKEFETGPEVTKACLECHTEAAKQLHKTSHWTWAFENQLTGQTLGKKNVLNNFCVATATNWPRCTSCHIGYGWKDDSFDLSSEQNVDCLVCHDTTGTYKKFPTGAGHPNYEPKKWPPKKGKLRQPPDLQKVAQSVGKPGRSNCGACHFYGGGGDGVKHGHLDSSMHKPNRATDVHMDNEGLNFSCQTCHTTGGHEIAGSRYTPKPSDERGVVIPGQKDQNRATCESCHGSAAHGEEANPKLNSHTDKVACVTCHVPKFARGGRKTKMWWDWSTAGQKGADGKPLVKKKDGYAVYHFKKGDFTWEENVIPEYYWFDGEVRYTLFGEQIDDSGVVPINSIQGSYEDPDSRIWPFKVMRGKQPYDTKNKILGVPHLFGKDPDAFWKSFDWGRALKAGLMARGKEFSGEYGFVETEYFWPITHMVAPKENALGCADCHARNGRLVGVSGFYMPGRDRNETLDLIGWLMVLGTLGGVSVHGLGRMVSKKRRNS</sequence>
<dbReference type="InterPro" id="IPR051829">
    <property type="entry name" value="Multiheme_Cytochr_ET"/>
</dbReference>
<keyword evidence="3" id="KW-0812">Transmembrane</keyword>
<keyword evidence="3" id="KW-0472">Membrane</keyword>
<dbReference type="Pfam" id="PF11783">
    <property type="entry name" value="Cytochrome_cB"/>
    <property type="match status" value="1"/>
</dbReference>
<dbReference type="OrthoDB" id="9788513at2"/>
<dbReference type="PIRSF" id="PIRSF039014">
    <property type="entry name" value="OTR_cyc"/>
    <property type="match status" value="1"/>
</dbReference>
<evidence type="ECO:0000313" key="7">
    <source>
        <dbReference type="Proteomes" id="UP000094849"/>
    </source>
</evidence>
<proteinExistence type="predicted"/>
<name>A0A1E2UU03_9GAMM</name>
<dbReference type="EMBL" id="LVJZ01000003">
    <property type="protein sequence ID" value="ODB98015.1"/>
    <property type="molecule type" value="Genomic_DNA"/>
</dbReference>
<dbReference type="InterPro" id="IPR036280">
    <property type="entry name" value="Multihaem_cyt_sf"/>
</dbReference>
<dbReference type="Pfam" id="PF13435">
    <property type="entry name" value="Cytochrome_C554"/>
    <property type="match status" value="1"/>
</dbReference>
<evidence type="ECO:0000256" key="3">
    <source>
        <dbReference type="SAM" id="Phobius"/>
    </source>
</evidence>
<dbReference type="STRING" id="1818881.A3196_15360"/>
<keyword evidence="7" id="KW-1185">Reference proteome</keyword>
<dbReference type="PANTHER" id="PTHR35038:SF5">
    <property type="entry name" value="CYTOCHROME C-TYPE PROTEIN NRFB"/>
    <property type="match status" value="1"/>
</dbReference>
<accession>A0A1E2UU03</accession>
<dbReference type="RefSeq" id="WP_069005984.1">
    <property type="nucleotide sequence ID" value="NZ_LVJW01000003.1"/>
</dbReference>
<feature type="transmembrane region" description="Helical" evidence="3">
    <location>
        <begin position="499"/>
        <end position="518"/>
    </location>
</feature>
<evidence type="ECO:0000313" key="6">
    <source>
        <dbReference type="EMBL" id="ODB98015.1"/>
    </source>
</evidence>
<reference evidence="6 7" key="1">
    <citation type="submission" date="2016-03" db="EMBL/GenBank/DDBJ databases">
        <title>Chemosynthetic sulphur-oxidizing symbionts of marine invertebrate animals are capable of nitrogen fixation.</title>
        <authorList>
            <person name="Petersen J.M."/>
            <person name="Kemper A."/>
            <person name="Gruber-Vodicka H."/>
            <person name="Cardini U."/>
            <person name="Geest Mvander."/>
            <person name="Kleiner M."/>
            <person name="Bulgheresi S."/>
            <person name="Fussmann M."/>
            <person name="Herbold C."/>
            <person name="Seah B.K.B."/>
            <person name="Antony C.Paul."/>
            <person name="Liu D."/>
            <person name="Belitz A."/>
            <person name="Weber M."/>
        </authorList>
    </citation>
    <scope>NUCLEOTIDE SEQUENCE [LARGE SCALE GENOMIC DNA]</scope>
    <source>
        <strain evidence="6">G_D</strain>
    </source>
</reference>
<feature type="domain" description="Cytochrome c-552/4" evidence="5">
    <location>
        <begin position="53"/>
        <end position="132"/>
    </location>
</feature>
<feature type="signal peptide" evidence="4">
    <location>
        <begin position="1"/>
        <end position="25"/>
    </location>
</feature>